<organism evidence="9 10">
    <name type="scientific">Candidatus Gottesmanbacteria bacterium GW2011_GWB1_43_11</name>
    <dbReference type="NCBI Taxonomy" id="1618446"/>
    <lineage>
        <taxon>Bacteria</taxon>
        <taxon>Candidatus Gottesmaniibacteriota</taxon>
    </lineage>
</organism>
<keyword evidence="4 7" id="KW-0812">Transmembrane</keyword>
<dbReference type="GO" id="GO:0016020">
    <property type="term" value="C:membrane"/>
    <property type="evidence" value="ECO:0007669"/>
    <property type="project" value="UniProtKB-SubCell"/>
</dbReference>
<evidence type="ECO:0000256" key="2">
    <source>
        <dbReference type="ARBA" id="ARBA00005551"/>
    </source>
</evidence>
<keyword evidence="5 7" id="KW-1133">Transmembrane helix</keyword>
<dbReference type="STRING" id="1618446.UV61_C0008G0124"/>
<dbReference type="EMBL" id="LCFD01000008">
    <property type="protein sequence ID" value="KKS86671.1"/>
    <property type="molecule type" value="Genomic_DNA"/>
</dbReference>
<comment type="similarity">
    <text evidence="2">Belongs to the monovalent cation:proton antiporter 2 (CPA2) transporter (TC 2.A.37) family.</text>
</comment>
<protein>
    <recommendedName>
        <fullName evidence="8">RCK N-terminal domain-containing protein</fullName>
    </recommendedName>
</protein>
<accession>A0A0G1EUG9</accession>
<name>A0A0G1EUG9_9BACT</name>
<dbReference type="InterPro" id="IPR038770">
    <property type="entry name" value="Na+/solute_symporter_sf"/>
</dbReference>
<dbReference type="Gene3D" id="1.20.1530.20">
    <property type="match status" value="1"/>
</dbReference>
<evidence type="ECO:0000256" key="7">
    <source>
        <dbReference type="SAM" id="Phobius"/>
    </source>
</evidence>
<dbReference type="PROSITE" id="PS51201">
    <property type="entry name" value="RCK_N"/>
    <property type="match status" value="1"/>
</dbReference>
<evidence type="ECO:0000313" key="9">
    <source>
        <dbReference type="EMBL" id="KKS86671.1"/>
    </source>
</evidence>
<dbReference type="PANTHER" id="PTHR42751">
    <property type="entry name" value="SODIUM/HYDROGEN EXCHANGER FAMILY/TRKA DOMAIN PROTEIN"/>
    <property type="match status" value="1"/>
</dbReference>
<evidence type="ECO:0000256" key="1">
    <source>
        <dbReference type="ARBA" id="ARBA00004141"/>
    </source>
</evidence>
<dbReference type="AlphaFoldDB" id="A0A0G1EUG9"/>
<evidence type="ECO:0000259" key="8">
    <source>
        <dbReference type="PROSITE" id="PS51201"/>
    </source>
</evidence>
<dbReference type="GO" id="GO:0006813">
    <property type="term" value="P:potassium ion transport"/>
    <property type="evidence" value="ECO:0007669"/>
    <property type="project" value="InterPro"/>
</dbReference>
<feature type="domain" description="RCK N-terminal" evidence="8">
    <location>
        <begin position="418"/>
        <end position="534"/>
    </location>
</feature>
<feature type="transmembrane region" description="Helical" evidence="7">
    <location>
        <begin position="51"/>
        <end position="71"/>
    </location>
</feature>
<evidence type="ECO:0000256" key="3">
    <source>
        <dbReference type="ARBA" id="ARBA00022448"/>
    </source>
</evidence>
<feature type="transmembrane region" description="Helical" evidence="7">
    <location>
        <begin position="220"/>
        <end position="253"/>
    </location>
</feature>
<feature type="transmembrane region" description="Helical" evidence="7">
    <location>
        <begin position="361"/>
        <end position="384"/>
    </location>
</feature>
<evidence type="ECO:0000256" key="5">
    <source>
        <dbReference type="ARBA" id="ARBA00022989"/>
    </source>
</evidence>
<keyword evidence="3" id="KW-0813">Transport</keyword>
<feature type="transmembrane region" description="Helical" evidence="7">
    <location>
        <begin position="328"/>
        <end position="349"/>
    </location>
</feature>
<dbReference type="GO" id="GO:1902600">
    <property type="term" value="P:proton transmembrane transport"/>
    <property type="evidence" value="ECO:0007669"/>
    <property type="project" value="InterPro"/>
</dbReference>
<feature type="transmembrane region" description="Helical" evidence="7">
    <location>
        <begin position="29"/>
        <end position="45"/>
    </location>
</feature>
<keyword evidence="6 7" id="KW-0472">Membrane</keyword>
<dbReference type="Pfam" id="PF00999">
    <property type="entry name" value="Na_H_Exchanger"/>
    <property type="match status" value="1"/>
</dbReference>
<comment type="subcellular location">
    <subcellularLocation>
        <location evidence="1">Membrane</location>
        <topology evidence="1">Multi-pass membrane protein</topology>
    </subcellularLocation>
</comment>
<comment type="caution">
    <text evidence="9">The sequence shown here is derived from an EMBL/GenBank/DDBJ whole genome shotgun (WGS) entry which is preliminary data.</text>
</comment>
<evidence type="ECO:0000256" key="6">
    <source>
        <dbReference type="ARBA" id="ARBA00023136"/>
    </source>
</evidence>
<dbReference type="PANTHER" id="PTHR42751:SF3">
    <property type="entry name" value="SODIUM_GLUTAMATE SYMPORTER"/>
    <property type="match status" value="1"/>
</dbReference>
<feature type="transmembrane region" description="Helical" evidence="7">
    <location>
        <begin position="113"/>
        <end position="132"/>
    </location>
</feature>
<feature type="transmembrane region" description="Helical" evidence="7">
    <location>
        <begin position="273"/>
        <end position="292"/>
    </location>
</feature>
<feature type="transmembrane region" description="Helical" evidence="7">
    <location>
        <begin position="179"/>
        <end position="200"/>
    </location>
</feature>
<dbReference type="Gene3D" id="3.40.50.720">
    <property type="entry name" value="NAD(P)-binding Rossmann-like Domain"/>
    <property type="match status" value="1"/>
</dbReference>
<feature type="transmembrane region" description="Helical" evidence="7">
    <location>
        <begin position="144"/>
        <end position="167"/>
    </location>
</feature>
<evidence type="ECO:0000313" key="10">
    <source>
        <dbReference type="Proteomes" id="UP000034050"/>
    </source>
</evidence>
<dbReference type="InterPro" id="IPR036291">
    <property type="entry name" value="NAD(P)-bd_dom_sf"/>
</dbReference>
<gene>
    <name evidence="9" type="ORF">UV61_C0008G0124</name>
</gene>
<dbReference type="Pfam" id="PF02254">
    <property type="entry name" value="TrkA_N"/>
    <property type="match status" value="1"/>
</dbReference>
<dbReference type="SUPFAM" id="SSF51735">
    <property type="entry name" value="NAD(P)-binding Rossmann-fold domains"/>
    <property type="match status" value="1"/>
</dbReference>
<proteinExistence type="inferred from homology"/>
<dbReference type="Proteomes" id="UP000034050">
    <property type="component" value="Unassembled WGS sequence"/>
</dbReference>
<evidence type="ECO:0000256" key="4">
    <source>
        <dbReference type="ARBA" id="ARBA00022692"/>
    </source>
</evidence>
<feature type="transmembrane region" description="Helical" evidence="7">
    <location>
        <begin position="299"/>
        <end position="322"/>
    </location>
</feature>
<feature type="transmembrane region" description="Helical" evidence="7">
    <location>
        <begin position="6"/>
        <end position="24"/>
    </location>
</feature>
<dbReference type="InterPro" id="IPR006153">
    <property type="entry name" value="Cation/H_exchanger_TM"/>
</dbReference>
<dbReference type="InterPro" id="IPR003148">
    <property type="entry name" value="RCK_N"/>
</dbReference>
<sequence length="573" mass="62913">MTVLLYLLAILLSAFVGGSLFKLIKQPPVVGYLLAGTVLGFFFGNSTGHEAVGFLAELGIVLLLFTLGLEFSFSRMGRMLKVALIGAVVQIILTIWIQTLVMLLLNIDFFQALFMSAAFSLSSTAIVVKLLGDRGEIDSLPGEIMVTWLVVQDLAVLPLLILLPLLGKAFLQGESLATSFTALFQQLSLIALFLTGFLVFGKKIIPVLVNRIAALNNRELLLVGVFTVAIAGALFTQFLGLTAALGAFLAGLLISESAQQQAVFSEIRPLRDIFSLLFFATLGFLLPPGFLFANLGLILVLTLSVLLIKFCVVFFLTAYLGYHPKTTFIVGVGLIEVGEFAFILANVGVKTNVISQNTYGLILAVALLSILMMPPLFLAAPVFYRRLRERYKHVLKPVYLLLFPSELANRPDTDLPYQNHVVLCGYGRVGRYIGLALQMAQIPFVVIEYNHHTSQELHQSGIEVVYGDPADIDILDYAQVDKARAVVIAIPDLHTQQQVIANSLKLNQDILIYCRSHHEEHQKHLKNLGVTAIVQPEFEAALSITDKILRVFGTKPKDIEGKILRLKIEHGLG</sequence>
<dbReference type="GO" id="GO:0015297">
    <property type="term" value="F:antiporter activity"/>
    <property type="evidence" value="ECO:0007669"/>
    <property type="project" value="InterPro"/>
</dbReference>
<reference evidence="9 10" key="1">
    <citation type="journal article" date="2015" name="Nature">
        <title>rRNA introns, odd ribosomes, and small enigmatic genomes across a large radiation of phyla.</title>
        <authorList>
            <person name="Brown C.T."/>
            <person name="Hug L.A."/>
            <person name="Thomas B.C."/>
            <person name="Sharon I."/>
            <person name="Castelle C.J."/>
            <person name="Singh A."/>
            <person name="Wilkins M.J."/>
            <person name="Williams K.H."/>
            <person name="Banfield J.F."/>
        </authorList>
    </citation>
    <scope>NUCLEOTIDE SEQUENCE [LARGE SCALE GENOMIC DNA]</scope>
</reference>
<feature type="transmembrane region" description="Helical" evidence="7">
    <location>
        <begin position="83"/>
        <end position="107"/>
    </location>
</feature>